<dbReference type="InterPro" id="IPR036388">
    <property type="entry name" value="WH-like_DNA-bd_sf"/>
</dbReference>
<comment type="caution">
    <text evidence="11">The sequence shown here is derived from an EMBL/GenBank/DDBJ whole genome shotgun (WGS) entry which is preliminary data.</text>
</comment>
<accession>A0A0R2I2C9</accession>
<feature type="domain" description="Arginine repressor DNA-binding" evidence="9">
    <location>
        <begin position="18"/>
        <end position="85"/>
    </location>
</feature>
<feature type="domain" description="Arginine repressor C-terminal" evidence="10">
    <location>
        <begin position="98"/>
        <end position="163"/>
    </location>
</feature>
<evidence type="ECO:0000256" key="3">
    <source>
        <dbReference type="ARBA" id="ARBA00022490"/>
    </source>
</evidence>
<dbReference type="eggNOG" id="COG1438">
    <property type="taxonomic scope" value="Bacteria"/>
</dbReference>
<dbReference type="Pfam" id="PF01316">
    <property type="entry name" value="Arg_repressor"/>
    <property type="match status" value="1"/>
</dbReference>
<dbReference type="NCBIfam" id="TIGR01529">
    <property type="entry name" value="argR_whole"/>
    <property type="match status" value="1"/>
</dbReference>
<keyword evidence="5 7" id="KW-0238">DNA-binding</keyword>
<evidence type="ECO:0000256" key="6">
    <source>
        <dbReference type="ARBA" id="ARBA00023163"/>
    </source>
</evidence>
<proteinExistence type="inferred from homology"/>
<dbReference type="EMBL" id="JQBS01000032">
    <property type="protein sequence ID" value="KRN56428.1"/>
    <property type="molecule type" value="Genomic_DNA"/>
</dbReference>
<dbReference type="GO" id="GO:0051259">
    <property type="term" value="P:protein complex oligomerization"/>
    <property type="evidence" value="ECO:0007669"/>
    <property type="project" value="InterPro"/>
</dbReference>
<keyword evidence="4 7" id="KW-0805">Transcription regulation</keyword>
<dbReference type="InterPro" id="IPR020899">
    <property type="entry name" value="Arg_repress_C"/>
</dbReference>
<sequence>MFWYNKKGEKIKEGFIIMKKSSRQMIIKQIINNHAISTQEELLHYLKEEGVEATQATISRDIKEMNLVKTNSANGNVKYTIFQHNKMSEEEKLEQTIGEVVIKLTRVEFMTIVMTIPGNAHVIAALLDAIDFPEMVGTVGGNDTVLIISKDQEDAKKLYDYFSKWTSF</sequence>
<dbReference type="Gene3D" id="3.30.1360.40">
    <property type="match status" value="1"/>
</dbReference>
<keyword evidence="7" id="KW-0678">Repressor</keyword>
<dbReference type="PANTHER" id="PTHR34471:SF1">
    <property type="entry name" value="ARGININE REPRESSOR"/>
    <property type="match status" value="1"/>
</dbReference>
<dbReference type="PANTHER" id="PTHR34471">
    <property type="entry name" value="ARGININE REPRESSOR"/>
    <property type="match status" value="1"/>
</dbReference>
<dbReference type="HAMAP" id="MF_00173">
    <property type="entry name" value="Arg_repressor"/>
    <property type="match status" value="1"/>
</dbReference>
<evidence type="ECO:0000259" key="9">
    <source>
        <dbReference type="Pfam" id="PF01316"/>
    </source>
</evidence>
<dbReference type="InterPro" id="IPR036251">
    <property type="entry name" value="Arg_repress_C_sf"/>
</dbReference>
<dbReference type="GO" id="GO:0006526">
    <property type="term" value="P:L-arginine biosynthetic process"/>
    <property type="evidence" value="ECO:0007669"/>
    <property type="project" value="UniProtKB-UniPathway"/>
</dbReference>
<keyword evidence="3 7" id="KW-0963">Cytoplasm</keyword>
<dbReference type="Proteomes" id="UP000051658">
    <property type="component" value="Unassembled WGS sequence"/>
</dbReference>
<dbReference type="PATRIC" id="fig|1449336.4.peg.1574"/>
<organism evidence="11 12">
    <name type="scientific">Carnobacterium divergens DSM 20623</name>
    <dbReference type="NCBI Taxonomy" id="1449336"/>
    <lineage>
        <taxon>Bacteria</taxon>
        <taxon>Bacillati</taxon>
        <taxon>Bacillota</taxon>
        <taxon>Bacilli</taxon>
        <taxon>Lactobacillales</taxon>
        <taxon>Carnobacteriaceae</taxon>
        <taxon>Carnobacterium</taxon>
    </lineage>
</organism>
<keyword evidence="7" id="KW-0055">Arginine biosynthesis</keyword>
<keyword evidence="6 7" id="KW-0804">Transcription</keyword>
<evidence type="ECO:0000256" key="7">
    <source>
        <dbReference type="HAMAP-Rule" id="MF_00173"/>
    </source>
</evidence>
<evidence type="ECO:0000256" key="2">
    <source>
        <dbReference type="ARBA" id="ARBA00008316"/>
    </source>
</evidence>
<comment type="function">
    <text evidence="7">Regulates arginine biosynthesis genes.</text>
</comment>
<reference evidence="11 12" key="1">
    <citation type="journal article" date="2015" name="Genome Announc.">
        <title>Expanding the biotechnology potential of lactobacilli through comparative genomics of 213 strains and associated genera.</title>
        <authorList>
            <person name="Sun Z."/>
            <person name="Harris H.M."/>
            <person name="McCann A."/>
            <person name="Guo C."/>
            <person name="Argimon S."/>
            <person name="Zhang W."/>
            <person name="Yang X."/>
            <person name="Jeffery I.B."/>
            <person name="Cooney J.C."/>
            <person name="Kagawa T.F."/>
            <person name="Liu W."/>
            <person name="Song Y."/>
            <person name="Salvetti E."/>
            <person name="Wrobel A."/>
            <person name="Rasinkangas P."/>
            <person name="Parkhill J."/>
            <person name="Rea M.C."/>
            <person name="O'Sullivan O."/>
            <person name="Ritari J."/>
            <person name="Douillard F.P."/>
            <person name="Paul Ross R."/>
            <person name="Yang R."/>
            <person name="Briner A.E."/>
            <person name="Felis G.E."/>
            <person name="de Vos W.M."/>
            <person name="Barrangou R."/>
            <person name="Klaenhammer T.R."/>
            <person name="Caufield P.W."/>
            <person name="Cui Y."/>
            <person name="Zhang H."/>
            <person name="O'Toole P.W."/>
        </authorList>
    </citation>
    <scope>NUCLEOTIDE SEQUENCE [LARGE SCALE GENOMIC DNA]</scope>
    <source>
        <strain evidence="11 12">DSM 20623</strain>
    </source>
</reference>
<evidence type="ECO:0000259" key="10">
    <source>
        <dbReference type="Pfam" id="PF02863"/>
    </source>
</evidence>
<dbReference type="InterPro" id="IPR001669">
    <property type="entry name" value="Arg_repress"/>
</dbReference>
<dbReference type="GO" id="GO:1900079">
    <property type="term" value="P:regulation of arginine biosynthetic process"/>
    <property type="evidence" value="ECO:0007669"/>
    <property type="project" value="UniProtKB-UniRule"/>
</dbReference>
<dbReference type="Gene3D" id="1.10.10.10">
    <property type="entry name" value="Winged helix-like DNA-binding domain superfamily/Winged helix DNA-binding domain"/>
    <property type="match status" value="1"/>
</dbReference>
<dbReference type="InterPro" id="IPR036390">
    <property type="entry name" value="WH_DNA-bd_sf"/>
</dbReference>
<dbReference type="GO" id="GO:0005737">
    <property type="term" value="C:cytoplasm"/>
    <property type="evidence" value="ECO:0007669"/>
    <property type="project" value="UniProtKB-SubCell"/>
</dbReference>
<dbReference type="PRINTS" id="PR01467">
    <property type="entry name" value="ARGREPRESSOR"/>
</dbReference>
<comment type="similarity">
    <text evidence="2 7">Belongs to the ArgR family.</text>
</comment>
<evidence type="ECO:0000313" key="11">
    <source>
        <dbReference type="EMBL" id="KRN56428.1"/>
    </source>
</evidence>
<evidence type="ECO:0000256" key="4">
    <source>
        <dbReference type="ARBA" id="ARBA00023015"/>
    </source>
</evidence>
<dbReference type="InterPro" id="IPR020900">
    <property type="entry name" value="Arg_repress_DNA-bd"/>
</dbReference>
<evidence type="ECO:0000256" key="1">
    <source>
        <dbReference type="ARBA" id="ARBA00004496"/>
    </source>
</evidence>
<dbReference type="SUPFAM" id="SSF55252">
    <property type="entry name" value="C-terminal domain of arginine repressor"/>
    <property type="match status" value="1"/>
</dbReference>
<dbReference type="AlphaFoldDB" id="A0A0R2I2C9"/>
<dbReference type="UniPathway" id="UPA00068"/>
<dbReference type="GO" id="GO:0003677">
    <property type="term" value="F:DNA binding"/>
    <property type="evidence" value="ECO:0007669"/>
    <property type="project" value="UniProtKB-KW"/>
</dbReference>
<dbReference type="SUPFAM" id="SSF46785">
    <property type="entry name" value="Winged helix' DNA-binding domain"/>
    <property type="match status" value="1"/>
</dbReference>
<protein>
    <recommendedName>
        <fullName evidence="7 8">Arginine repressor</fullName>
    </recommendedName>
</protein>
<dbReference type="GO" id="GO:0003700">
    <property type="term" value="F:DNA-binding transcription factor activity"/>
    <property type="evidence" value="ECO:0007669"/>
    <property type="project" value="UniProtKB-UniRule"/>
</dbReference>
<comment type="pathway">
    <text evidence="7">Amino-acid biosynthesis; L-arginine biosynthesis [regulation].</text>
</comment>
<dbReference type="GO" id="GO:0034618">
    <property type="term" value="F:arginine binding"/>
    <property type="evidence" value="ECO:0007669"/>
    <property type="project" value="InterPro"/>
</dbReference>
<keyword evidence="12" id="KW-1185">Reference proteome</keyword>
<gene>
    <name evidence="7" type="primary">argR</name>
    <name evidence="11" type="ORF">IV74_GL001542</name>
</gene>
<keyword evidence="7" id="KW-0028">Amino-acid biosynthesis</keyword>
<comment type="subcellular location">
    <subcellularLocation>
        <location evidence="1 7">Cytoplasm</location>
    </subcellularLocation>
</comment>
<name>A0A0R2I2C9_CARDV</name>
<dbReference type="Pfam" id="PF02863">
    <property type="entry name" value="Arg_repressor_C"/>
    <property type="match status" value="1"/>
</dbReference>
<evidence type="ECO:0000256" key="8">
    <source>
        <dbReference type="NCBIfam" id="TIGR01529"/>
    </source>
</evidence>
<evidence type="ECO:0000256" key="5">
    <source>
        <dbReference type="ARBA" id="ARBA00023125"/>
    </source>
</evidence>
<evidence type="ECO:0000313" key="12">
    <source>
        <dbReference type="Proteomes" id="UP000051658"/>
    </source>
</evidence>